<name>A0ABS3LVP6_9PROT</name>
<dbReference type="Proteomes" id="UP000664771">
    <property type="component" value="Unassembled WGS sequence"/>
</dbReference>
<evidence type="ECO:0000256" key="1">
    <source>
        <dbReference type="SAM" id="MobiDB-lite"/>
    </source>
</evidence>
<gene>
    <name evidence="2" type="ORF">J2D73_09300</name>
</gene>
<feature type="region of interest" description="Disordered" evidence="1">
    <location>
        <begin position="90"/>
        <end position="119"/>
    </location>
</feature>
<comment type="caution">
    <text evidence="2">The sequence shown here is derived from an EMBL/GenBank/DDBJ whole genome shotgun (WGS) entry which is preliminary data.</text>
</comment>
<protein>
    <recommendedName>
        <fullName evidence="4">Transposase</fullName>
    </recommendedName>
</protein>
<sequence>MRIIVCLWKRFCIVTTQASSDLTFLSALANGKNVHGRRRRWRESSVIERAFRHLVTKIHAIVDTTEKVVALSLTPKKGENIVEAEHCSMKSISSPSPPTRFMTPPLSKASSPDRNSSEAQRYATASLSQLFLAAMQLVSAIIGINRRRVLAV</sequence>
<organism evidence="2 3">
    <name type="scientific">Acetobacter sacchari</name>
    <dbReference type="NCBI Taxonomy" id="2661687"/>
    <lineage>
        <taxon>Bacteria</taxon>
        <taxon>Pseudomonadati</taxon>
        <taxon>Pseudomonadota</taxon>
        <taxon>Alphaproteobacteria</taxon>
        <taxon>Acetobacterales</taxon>
        <taxon>Acetobacteraceae</taxon>
        <taxon>Acetobacter</taxon>
    </lineage>
</organism>
<proteinExistence type="predicted"/>
<accession>A0ABS3LVP6</accession>
<reference evidence="2 3" key="1">
    <citation type="submission" date="2021-03" db="EMBL/GenBank/DDBJ databases">
        <title>The complete genome sequence of Acetobacter sacchari TBRC 11175.</title>
        <authorList>
            <person name="Charoenyingcharoen P."/>
            <person name="Yukphan P."/>
        </authorList>
    </citation>
    <scope>NUCLEOTIDE SEQUENCE [LARGE SCALE GENOMIC DNA]</scope>
    <source>
        <strain evidence="2 3">TBRC 11175</strain>
    </source>
</reference>
<keyword evidence="3" id="KW-1185">Reference proteome</keyword>
<evidence type="ECO:0000313" key="2">
    <source>
        <dbReference type="EMBL" id="MBO1359990.1"/>
    </source>
</evidence>
<evidence type="ECO:0008006" key="4">
    <source>
        <dbReference type="Google" id="ProtNLM"/>
    </source>
</evidence>
<dbReference type="EMBL" id="JAFVMF010000009">
    <property type="protein sequence ID" value="MBO1359990.1"/>
    <property type="molecule type" value="Genomic_DNA"/>
</dbReference>
<feature type="compositionally biased region" description="Polar residues" evidence="1">
    <location>
        <begin position="108"/>
        <end position="119"/>
    </location>
</feature>
<evidence type="ECO:0000313" key="3">
    <source>
        <dbReference type="Proteomes" id="UP000664771"/>
    </source>
</evidence>